<dbReference type="AlphaFoldDB" id="A0A6J8BAN3"/>
<feature type="compositionally biased region" description="Basic and acidic residues" evidence="1">
    <location>
        <begin position="123"/>
        <end position="135"/>
    </location>
</feature>
<evidence type="ECO:0000313" key="3">
    <source>
        <dbReference type="Proteomes" id="UP000507470"/>
    </source>
</evidence>
<name>A0A6J8BAN3_MYTCO</name>
<feature type="region of interest" description="Disordered" evidence="1">
    <location>
        <begin position="120"/>
        <end position="140"/>
    </location>
</feature>
<proteinExistence type="predicted"/>
<gene>
    <name evidence="2" type="ORF">MCOR_16934</name>
</gene>
<organism evidence="2 3">
    <name type="scientific">Mytilus coruscus</name>
    <name type="common">Sea mussel</name>
    <dbReference type="NCBI Taxonomy" id="42192"/>
    <lineage>
        <taxon>Eukaryota</taxon>
        <taxon>Metazoa</taxon>
        <taxon>Spiralia</taxon>
        <taxon>Lophotrochozoa</taxon>
        <taxon>Mollusca</taxon>
        <taxon>Bivalvia</taxon>
        <taxon>Autobranchia</taxon>
        <taxon>Pteriomorphia</taxon>
        <taxon>Mytilida</taxon>
        <taxon>Mytiloidea</taxon>
        <taxon>Mytilidae</taxon>
        <taxon>Mytilinae</taxon>
        <taxon>Mytilus</taxon>
    </lineage>
</organism>
<dbReference type="EMBL" id="CACVKT020002962">
    <property type="protein sequence ID" value="CAC5381018.1"/>
    <property type="molecule type" value="Genomic_DNA"/>
</dbReference>
<reference evidence="2 3" key="1">
    <citation type="submission" date="2020-06" db="EMBL/GenBank/DDBJ databases">
        <authorList>
            <person name="Li R."/>
            <person name="Bekaert M."/>
        </authorList>
    </citation>
    <scope>NUCLEOTIDE SEQUENCE [LARGE SCALE GENOMIC DNA]</scope>
    <source>
        <strain evidence="3">wild</strain>
    </source>
</reference>
<keyword evidence="3" id="KW-1185">Reference proteome</keyword>
<sequence>MLLQFSKVLNKCYTKKGCKYNGSYLTSEQSQIVNSMLPSTQSNTTFNATGMTVPSQLHNSYMTDNPSFESSNPSCSIVISRCCQKRSASIDGNPNQQVANHLLQKNSSTGTSSTDLVVLPNVQDDKPAVPEEKRKSTGRVTPTVEEPMAAITVRESLVVLVYQNTRKMSRSQIKEKALQQCKIQTPPLMKVEVKKTPMEESLTDEDLSLLENPIPPKKLKMSKKKQRTTTIELLDDEAI</sequence>
<accession>A0A6J8BAN3</accession>
<evidence type="ECO:0000313" key="2">
    <source>
        <dbReference type="EMBL" id="CAC5381018.1"/>
    </source>
</evidence>
<protein>
    <submittedName>
        <fullName evidence="2">Uncharacterized protein</fullName>
    </submittedName>
</protein>
<dbReference type="Proteomes" id="UP000507470">
    <property type="component" value="Unassembled WGS sequence"/>
</dbReference>
<evidence type="ECO:0000256" key="1">
    <source>
        <dbReference type="SAM" id="MobiDB-lite"/>
    </source>
</evidence>
<feature type="compositionally biased region" description="Basic residues" evidence="1">
    <location>
        <begin position="217"/>
        <end position="227"/>
    </location>
</feature>
<feature type="region of interest" description="Disordered" evidence="1">
    <location>
        <begin position="213"/>
        <end position="239"/>
    </location>
</feature>